<name>A0A0F4LUY6_9LACO</name>
<feature type="transmembrane region" description="Helical" evidence="1">
    <location>
        <begin position="7"/>
        <end position="30"/>
    </location>
</feature>
<keyword evidence="1" id="KW-0472">Membrane</keyword>
<dbReference type="Proteomes" id="UP000033682">
    <property type="component" value="Unassembled WGS sequence"/>
</dbReference>
<evidence type="ECO:0000256" key="1">
    <source>
        <dbReference type="SAM" id="Phobius"/>
    </source>
</evidence>
<accession>A0A0F4LUY6</accession>
<comment type="caution">
    <text evidence="2">The sequence shown here is derived from an EMBL/GenBank/DDBJ whole genome shotgun (WGS) entry which is preliminary data.</text>
</comment>
<keyword evidence="1" id="KW-1133">Transmembrane helix</keyword>
<evidence type="ECO:0000313" key="2">
    <source>
        <dbReference type="EMBL" id="KJY62104.1"/>
    </source>
</evidence>
<keyword evidence="3" id="KW-1185">Reference proteome</keyword>
<sequence length="439" mass="51103">MKSKFKIGDLLLSLGTVIVFVLSIVLWTFIMTNDQYFSRIDQTNSVTQHTHNQRGQAFNNLYVPTSSYGFENGQPYRLYDAKKNLPLEFAKELKSVKYWGIKTISSDQKSYEKMLNNSVYLQLTFPNEISVNLFTKRKLTNKDKKFRRAFVSASNDSLYLGNDKTTTIYRINLANADFSLLREYADNIKGKKPVKFVRTKDSYETFYTKQENWRVYSYLTTKQTDSYFVSRLLGTTNVTSRASKKDWTTYSLNYYTKLRVPSAASERNDLLYTRYEKQKEMTVNDRLLNSIELVHKLGLSEQDLRYFDSSNEITCYSNYIEGMPVFMGQHDPQISTKLTQDTVEVAFNNLDLQIPIPFDGQTRTLEPTDEVVQQLVNNGLKKAEIQRVIVAFRVEKDSSHDNLVNLIPVYFVKAYDQWKSVEEWKQTDIASLARQEAKK</sequence>
<protein>
    <submittedName>
        <fullName evidence="2">YycH protein</fullName>
    </submittedName>
</protein>
<proteinExistence type="predicted"/>
<organism evidence="2 3">
    <name type="scientific">Lactobacillus apis</name>
    <dbReference type="NCBI Taxonomy" id="303541"/>
    <lineage>
        <taxon>Bacteria</taxon>
        <taxon>Bacillati</taxon>
        <taxon>Bacillota</taxon>
        <taxon>Bacilli</taxon>
        <taxon>Lactobacillales</taxon>
        <taxon>Lactobacillaceae</taxon>
        <taxon>Lactobacillus</taxon>
    </lineage>
</organism>
<evidence type="ECO:0000313" key="3">
    <source>
        <dbReference type="Proteomes" id="UP000033682"/>
    </source>
</evidence>
<dbReference type="Gene3D" id="3.10.450.310">
    <property type="match status" value="1"/>
</dbReference>
<dbReference type="CDD" id="cd15787">
    <property type="entry name" value="YycH_N"/>
    <property type="match status" value="1"/>
</dbReference>
<gene>
    <name evidence="2" type="ORF">JF72_00840</name>
</gene>
<dbReference type="PATRIC" id="fig|303541.3.peg.224"/>
<reference evidence="2 3" key="1">
    <citation type="submission" date="2015-01" db="EMBL/GenBank/DDBJ databases">
        <title>Comparative genomics of the lactic acid bacteria isolated from the honey bee gut.</title>
        <authorList>
            <person name="Ellegaard K.M."/>
            <person name="Tamarit D."/>
            <person name="Javelind E."/>
            <person name="Olofsson T."/>
            <person name="Andersson S.G."/>
            <person name="Vasquez A."/>
        </authorList>
    </citation>
    <scope>NUCLEOTIDE SEQUENCE [LARGE SCALE GENOMIC DNA]</scope>
    <source>
        <strain evidence="2 3">Hma11</strain>
    </source>
</reference>
<dbReference type="STRING" id="303541.JF72_00840"/>
<dbReference type="RefSeq" id="WP_046305828.1">
    <property type="nucleotide sequence ID" value="NZ_CAMLAY010000001.1"/>
</dbReference>
<keyword evidence="1" id="KW-0812">Transmembrane</keyword>
<dbReference type="EMBL" id="JXLG01000003">
    <property type="protein sequence ID" value="KJY62104.1"/>
    <property type="molecule type" value="Genomic_DNA"/>
</dbReference>
<dbReference type="AlphaFoldDB" id="A0A0F4LUY6"/>
<dbReference type="HOGENOM" id="CLU_037125_1_0_9"/>